<reference evidence="2 3" key="1">
    <citation type="submission" date="2018-03" db="EMBL/GenBank/DDBJ databases">
        <title>Genomic Encyclopedia of Type Strains, Phase III (KMG-III): the genomes of soil and plant-associated and newly described type strains.</title>
        <authorList>
            <person name="Whitman W."/>
        </authorList>
    </citation>
    <scope>NUCLEOTIDE SEQUENCE [LARGE SCALE GENOMIC DNA]</scope>
    <source>
        <strain evidence="2 3">CGMCC 1.07653</strain>
    </source>
</reference>
<protein>
    <submittedName>
        <fullName evidence="2">Nuclease-like protein</fullName>
    </submittedName>
</protein>
<keyword evidence="3" id="KW-1185">Reference proteome</keyword>
<organism evidence="2 3">
    <name type="scientific">Salsuginibacillus halophilus</name>
    <dbReference type="NCBI Taxonomy" id="517424"/>
    <lineage>
        <taxon>Bacteria</taxon>
        <taxon>Bacillati</taxon>
        <taxon>Bacillota</taxon>
        <taxon>Bacilli</taxon>
        <taxon>Bacillales</taxon>
        <taxon>Bacillaceae</taxon>
        <taxon>Salsuginibacillus</taxon>
    </lineage>
</organism>
<accession>A0A2P8HQE8</accession>
<dbReference type="OrthoDB" id="569879at2"/>
<dbReference type="InterPro" id="IPR011528">
    <property type="entry name" value="NERD"/>
</dbReference>
<dbReference type="AlphaFoldDB" id="A0A2P8HQE8"/>
<comment type="caution">
    <text evidence="2">The sequence shown here is derived from an EMBL/GenBank/DDBJ whole genome shotgun (WGS) entry which is preliminary data.</text>
</comment>
<dbReference type="Pfam" id="PF08378">
    <property type="entry name" value="NERD"/>
    <property type="match status" value="1"/>
</dbReference>
<name>A0A2P8HQE8_9BACI</name>
<dbReference type="RefSeq" id="WP_106588012.1">
    <property type="nucleotide sequence ID" value="NZ_PYAV01000004.1"/>
</dbReference>
<evidence type="ECO:0000259" key="1">
    <source>
        <dbReference type="PROSITE" id="PS50965"/>
    </source>
</evidence>
<evidence type="ECO:0000313" key="2">
    <source>
        <dbReference type="EMBL" id="PSL48439.1"/>
    </source>
</evidence>
<feature type="domain" description="NERD" evidence="1">
    <location>
        <begin position="41"/>
        <end position="156"/>
    </location>
</feature>
<gene>
    <name evidence="2" type="ORF">B0H94_10439</name>
</gene>
<proteinExistence type="predicted"/>
<dbReference type="Proteomes" id="UP000242310">
    <property type="component" value="Unassembled WGS sequence"/>
</dbReference>
<dbReference type="PROSITE" id="PS50965">
    <property type="entry name" value="NERD"/>
    <property type="match status" value="1"/>
</dbReference>
<sequence>MFQKTLFKPRDLLQLEALHRRLPRSHPAYDEIEAEHGRCQAGYYGEMSLTRLLARFADQAYVFQNVRLPVRGEHVQMDVLLLTDTCAIIIEIKHWRGDLHFSSPDGPVLRSYEHKEQLFSNPLHQAEEQAAQFQHWRADQGFPPLSIHPLVVFSHRHVKLHPLPTNSLYRNLLTRDTLPRQLRHLLTTDASPQNSTCDLQKEIQLLHIHNQTSNYNYTAVHGITQNDIISGVNCPYCGKQKMHRTRKNWHCPHCGGRHKLAHAFALTDYKLMFGPRISNREARVYLGVSSRHTCRRLLQPFTYPSTTNDPNGYYWIK</sequence>
<evidence type="ECO:0000313" key="3">
    <source>
        <dbReference type="Proteomes" id="UP000242310"/>
    </source>
</evidence>
<dbReference type="EMBL" id="PYAV01000004">
    <property type="protein sequence ID" value="PSL48439.1"/>
    <property type="molecule type" value="Genomic_DNA"/>
</dbReference>